<reference evidence="1" key="1">
    <citation type="submission" date="2019-02" db="EMBL/GenBank/DDBJ databases">
        <authorList>
            <consortium name="Pathogen Informatics"/>
        </authorList>
    </citation>
    <scope>NUCLEOTIDE SEQUENCE</scope>
    <source>
        <strain evidence="1">3012STDY6733949</strain>
    </source>
</reference>
<protein>
    <submittedName>
        <fullName evidence="1">Uncharacterized protein</fullName>
    </submittedName>
</protein>
<name>A0A449HDY3_NOCFR</name>
<gene>
    <name evidence="1" type="ORF">NCTC1935_00035</name>
</gene>
<dbReference type="AlphaFoldDB" id="A0A449HDY3"/>
<proteinExistence type="predicted"/>
<accession>A0A449HDY3</accession>
<sequence length="62" mass="7277">MAVRTITREDYRWLRLADHAGTVRKLEPETVQRWREANPDWDGKYWGLYSSGTTLGPINVRS</sequence>
<dbReference type="EMBL" id="CAACYE010000002">
    <property type="protein sequence ID" value="VFA81010.1"/>
    <property type="molecule type" value="Genomic_DNA"/>
</dbReference>
<dbReference type="RefSeq" id="WP_137355137.1">
    <property type="nucleotide sequence ID" value="NZ_CAACYE020000006.1"/>
</dbReference>
<evidence type="ECO:0000313" key="1">
    <source>
        <dbReference type="EMBL" id="VFA81010.1"/>
    </source>
</evidence>
<organism evidence="1">
    <name type="scientific">Nocardia farcinica</name>
    <dbReference type="NCBI Taxonomy" id="37329"/>
    <lineage>
        <taxon>Bacteria</taxon>
        <taxon>Bacillati</taxon>
        <taxon>Actinomycetota</taxon>
        <taxon>Actinomycetes</taxon>
        <taxon>Mycobacteriales</taxon>
        <taxon>Nocardiaceae</taxon>
        <taxon>Nocardia</taxon>
    </lineage>
</organism>